<organism evidence="15 16">
    <name type="scientific">Myripristis murdjan</name>
    <name type="common">pinecone soldierfish</name>
    <dbReference type="NCBI Taxonomy" id="586833"/>
    <lineage>
        <taxon>Eukaryota</taxon>
        <taxon>Metazoa</taxon>
        <taxon>Chordata</taxon>
        <taxon>Craniata</taxon>
        <taxon>Vertebrata</taxon>
        <taxon>Euteleostomi</taxon>
        <taxon>Actinopterygii</taxon>
        <taxon>Neopterygii</taxon>
        <taxon>Teleostei</taxon>
        <taxon>Neoteleostei</taxon>
        <taxon>Acanthomorphata</taxon>
        <taxon>Holocentriformes</taxon>
        <taxon>Holocentridae</taxon>
        <taxon>Myripristis</taxon>
    </lineage>
</organism>
<dbReference type="PRINTS" id="PR00206">
    <property type="entry name" value="CONNEXIN"/>
</dbReference>
<dbReference type="InterPro" id="IPR017990">
    <property type="entry name" value="Connexin_CS"/>
</dbReference>
<evidence type="ECO:0000256" key="5">
    <source>
        <dbReference type="ARBA" id="ARBA00022692"/>
    </source>
</evidence>
<dbReference type="CTD" id="57165"/>
<evidence type="ECO:0000256" key="6">
    <source>
        <dbReference type="ARBA" id="ARBA00022868"/>
    </source>
</evidence>
<dbReference type="Ensembl" id="ENSMMDT00005041861.1">
    <property type="protein sequence ID" value="ENSMMDP00005041025.1"/>
    <property type="gene ID" value="ENSMMDG00005018971.1"/>
</dbReference>
<evidence type="ECO:0000259" key="13">
    <source>
        <dbReference type="SMART" id="SM00037"/>
    </source>
</evidence>
<dbReference type="FunFam" id="1.20.1440.80:FF:000003">
    <property type="entry name" value="Gap junction protein"/>
    <property type="match status" value="1"/>
</dbReference>
<dbReference type="InterPro" id="IPR013092">
    <property type="entry name" value="Connexin_N"/>
</dbReference>
<evidence type="ECO:0000259" key="14">
    <source>
        <dbReference type="SMART" id="SM01089"/>
    </source>
</evidence>
<evidence type="ECO:0000256" key="10">
    <source>
        <dbReference type="RuleBase" id="RU000630"/>
    </source>
</evidence>
<reference evidence="15" key="3">
    <citation type="submission" date="2025-09" db="UniProtKB">
        <authorList>
            <consortium name="Ensembl"/>
        </authorList>
    </citation>
    <scope>IDENTIFICATION</scope>
</reference>
<dbReference type="AlphaFoldDB" id="A0A667ZD03"/>
<proteinExistence type="inferred from homology"/>
<feature type="transmembrane region" description="Helical" evidence="12">
    <location>
        <begin position="76"/>
        <end position="97"/>
    </location>
</feature>
<evidence type="ECO:0000256" key="7">
    <source>
        <dbReference type="ARBA" id="ARBA00022949"/>
    </source>
</evidence>
<feature type="compositionally biased region" description="Basic residues" evidence="11">
    <location>
        <begin position="108"/>
        <end position="120"/>
    </location>
</feature>
<dbReference type="GO" id="GO:0005922">
    <property type="term" value="C:connexin complex"/>
    <property type="evidence" value="ECO:0007669"/>
    <property type="project" value="InterPro"/>
</dbReference>
<keyword evidence="7" id="KW-0965">Cell junction</keyword>
<feature type="domain" description="Connexin cysteine-rich" evidence="14">
    <location>
        <begin position="194"/>
        <end position="260"/>
    </location>
</feature>
<dbReference type="InParanoid" id="A0A667ZD03"/>
<accession>A0A667ZD03</accession>
<dbReference type="OrthoDB" id="8875898at2759"/>
<dbReference type="InterPro" id="IPR038359">
    <property type="entry name" value="Connexin_N_sf"/>
</dbReference>
<dbReference type="RefSeq" id="XP_029931330.1">
    <property type="nucleotide sequence ID" value="XM_030075470.1"/>
</dbReference>
<reference evidence="15" key="1">
    <citation type="submission" date="2019-06" db="EMBL/GenBank/DDBJ databases">
        <authorList>
            <consortium name="Wellcome Sanger Institute Data Sharing"/>
        </authorList>
    </citation>
    <scope>NUCLEOTIDE SEQUENCE [LARGE SCALE GENOMIC DNA]</scope>
</reference>
<dbReference type="PANTHER" id="PTHR11984:SF52">
    <property type="entry name" value="GAP JUNCTION GAMMA-2 PROTEIN"/>
    <property type="match status" value="1"/>
</dbReference>
<keyword evidence="9 12" id="KW-0472">Membrane</keyword>
<feature type="transmembrane region" description="Helical" evidence="12">
    <location>
        <begin position="240"/>
        <end position="265"/>
    </location>
</feature>
<dbReference type="GeneID" id="115375885"/>
<keyword evidence="8 12" id="KW-1133">Transmembrane helix</keyword>
<evidence type="ECO:0000256" key="12">
    <source>
        <dbReference type="SAM" id="Phobius"/>
    </source>
</evidence>
<evidence type="ECO:0000256" key="9">
    <source>
        <dbReference type="ARBA" id="ARBA00023136"/>
    </source>
</evidence>
<feature type="transmembrane region" description="Helical" evidence="12">
    <location>
        <begin position="183"/>
        <end position="205"/>
    </location>
</feature>
<evidence type="ECO:0000313" key="16">
    <source>
        <dbReference type="Proteomes" id="UP000472263"/>
    </source>
</evidence>
<comment type="subunit">
    <text evidence="10">A connexon is composed of a hexamer of connexins.</text>
</comment>
<keyword evidence="16" id="KW-1185">Reference proteome</keyword>
<protein>
    <recommendedName>
        <fullName evidence="10">Gap junction protein</fullName>
    </recommendedName>
</protein>
<sequence length="417" mass="47838">MSWSFLTRLLEEISNHSTFVGKVWLTVLIIFRIVLTAVGGESIYSDEQTKFTCNTKQPGCDNVCYDAFAPLSHVRFWVFQIIMISTPSIMYLGYAIHKIARTSEEERKKHHRLRKKPPHARWRESHHLEDVLEEDEDDDAEPMIYEDTLEVQEAKPEAAASTNREPQKHDGRRRIMQEGLMRIYVLQLMSRAIFEISFLAGQYLLYGFRVSPSYVCNRVPCPHRVDCFISRPTEKTIFLLIMYVVSCLCLLLNVCEMFHLGIGTFRDTLRQKRNRGRRTSYGYPFSRNIPASPPGYNLVMKSDKPSRIPNSLITHEQNMANVAQEQQCTSPDENIPSDLASLHRHLRVAQEQLDMAFQTYSTKNNQQTSRTSSPVSGGTMAEQNRVNAVQEKQGARPKSATEKTATIVKNGKTSVWI</sequence>
<evidence type="ECO:0000256" key="4">
    <source>
        <dbReference type="ARBA" id="ARBA00022475"/>
    </source>
</evidence>
<gene>
    <name evidence="15" type="primary">GJC2</name>
    <name evidence="15" type="synonym">gjc2</name>
</gene>
<feature type="compositionally biased region" description="Polar residues" evidence="11">
    <location>
        <begin position="360"/>
        <end position="387"/>
    </location>
</feature>
<keyword evidence="6 10" id="KW-0303">Gap junction</keyword>
<feature type="domain" description="Connexin N-terminal" evidence="13">
    <location>
        <begin position="42"/>
        <end position="75"/>
    </location>
</feature>
<feature type="compositionally biased region" description="Basic and acidic residues" evidence="11">
    <location>
        <begin position="121"/>
        <end position="130"/>
    </location>
</feature>
<dbReference type="GeneTree" id="ENSGT01150000286949"/>
<dbReference type="Proteomes" id="UP000472263">
    <property type="component" value="Chromosome 17"/>
</dbReference>
<dbReference type="FunCoup" id="A0A667ZD03">
    <property type="interactions" value="1034"/>
</dbReference>
<comment type="function">
    <text evidence="1 10">One gap junction consists of a cluster of closely packed pairs of transmembrane channels, the connexons, through which materials of low MW diffuse from one cell to a neighboring cell.</text>
</comment>
<evidence type="ECO:0000256" key="1">
    <source>
        <dbReference type="ARBA" id="ARBA00003922"/>
    </source>
</evidence>
<keyword evidence="4" id="KW-1003">Cell membrane</keyword>
<feature type="region of interest" description="Disordered" evidence="11">
    <location>
        <begin position="360"/>
        <end position="417"/>
    </location>
</feature>
<dbReference type="InterPro" id="IPR000500">
    <property type="entry name" value="Connexin"/>
</dbReference>
<feature type="transmembrane region" description="Helical" evidence="12">
    <location>
        <begin position="21"/>
        <end position="40"/>
    </location>
</feature>
<evidence type="ECO:0000256" key="11">
    <source>
        <dbReference type="SAM" id="MobiDB-lite"/>
    </source>
</evidence>
<dbReference type="PROSITE" id="PS00407">
    <property type="entry name" value="CONNEXINS_1"/>
    <property type="match status" value="1"/>
</dbReference>
<keyword evidence="5 10" id="KW-0812">Transmembrane</keyword>
<dbReference type="Pfam" id="PF00029">
    <property type="entry name" value="Connexin"/>
    <property type="match status" value="1"/>
</dbReference>
<dbReference type="PANTHER" id="PTHR11984">
    <property type="entry name" value="CONNEXIN"/>
    <property type="match status" value="1"/>
</dbReference>
<dbReference type="Gene3D" id="1.20.1440.80">
    <property type="entry name" value="Gap junction channel protein cysteine-rich domain"/>
    <property type="match status" value="1"/>
</dbReference>
<evidence type="ECO:0000313" key="15">
    <source>
        <dbReference type="Ensembl" id="ENSMMDP00005041025.1"/>
    </source>
</evidence>
<name>A0A667ZD03_9TELE</name>
<comment type="similarity">
    <text evidence="10">Belongs to the connexin family.</text>
</comment>
<dbReference type="InterPro" id="IPR019570">
    <property type="entry name" value="Connexin_CCC"/>
</dbReference>
<dbReference type="PROSITE" id="PS00408">
    <property type="entry name" value="CONNEXINS_2"/>
    <property type="match status" value="1"/>
</dbReference>
<evidence type="ECO:0000256" key="8">
    <source>
        <dbReference type="ARBA" id="ARBA00022989"/>
    </source>
</evidence>
<comment type="subcellular location">
    <subcellularLocation>
        <location evidence="2">Cell junction</location>
        <location evidence="2">Gap junction</location>
    </subcellularLocation>
    <subcellularLocation>
        <location evidence="3 10">Cell membrane</location>
        <topology evidence="3 10">Multi-pass membrane protein</topology>
    </subcellularLocation>
</comment>
<evidence type="ECO:0000256" key="2">
    <source>
        <dbReference type="ARBA" id="ARBA00004610"/>
    </source>
</evidence>
<reference evidence="15" key="2">
    <citation type="submission" date="2025-08" db="UniProtKB">
        <authorList>
            <consortium name="Ensembl"/>
        </authorList>
    </citation>
    <scope>IDENTIFICATION</scope>
</reference>
<dbReference type="GO" id="GO:0005243">
    <property type="term" value="F:gap junction channel activity"/>
    <property type="evidence" value="ECO:0007669"/>
    <property type="project" value="TreeGrafter"/>
</dbReference>
<feature type="region of interest" description="Disordered" evidence="11">
    <location>
        <begin position="106"/>
        <end position="138"/>
    </location>
</feature>
<dbReference type="SMART" id="SM00037">
    <property type="entry name" value="CNX"/>
    <property type="match status" value="1"/>
</dbReference>
<dbReference type="SMART" id="SM01089">
    <property type="entry name" value="Connexin_CCC"/>
    <property type="match status" value="1"/>
</dbReference>
<dbReference type="GO" id="GO:0007267">
    <property type="term" value="P:cell-cell signaling"/>
    <property type="evidence" value="ECO:0007669"/>
    <property type="project" value="TreeGrafter"/>
</dbReference>
<evidence type="ECO:0000256" key="3">
    <source>
        <dbReference type="ARBA" id="ARBA00004651"/>
    </source>
</evidence>